<evidence type="ECO:0000313" key="10">
    <source>
        <dbReference type="EMBL" id="MER5173674.1"/>
    </source>
</evidence>
<reference evidence="10 11" key="1">
    <citation type="submission" date="2024-01" db="EMBL/GenBank/DDBJ databases">
        <authorList>
            <person name="Deng Y."/>
            <person name="Su J."/>
        </authorList>
    </citation>
    <scope>NUCLEOTIDE SEQUENCE [LARGE SCALE GENOMIC DNA]</scope>
    <source>
        <strain evidence="10 11">CPCC 100088</strain>
    </source>
</reference>
<keyword evidence="6 8" id="KW-1133">Transmembrane helix</keyword>
<comment type="similarity">
    <text evidence="2">Belongs to the binding-protein-dependent transport system permease family. CysTW subfamily.</text>
</comment>
<keyword evidence="11" id="KW-1185">Reference proteome</keyword>
<feature type="transmembrane region" description="Helical" evidence="8">
    <location>
        <begin position="21"/>
        <end position="40"/>
    </location>
</feature>
<accession>A0ABV1SL96</accession>
<dbReference type="CDD" id="cd06261">
    <property type="entry name" value="TM_PBP2"/>
    <property type="match status" value="1"/>
</dbReference>
<dbReference type="InterPro" id="IPR035906">
    <property type="entry name" value="MetI-like_sf"/>
</dbReference>
<evidence type="ECO:0000256" key="8">
    <source>
        <dbReference type="RuleBase" id="RU363032"/>
    </source>
</evidence>
<proteinExistence type="inferred from homology"/>
<feature type="transmembrane region" description="Helical" evidence="8">
    <location>
        <begin position="106"/>
        <end position="127"/>
    </location>
</feature>
<evidence type="ECO:0000256" key="1">
    <source>
        <dbReference type="ARBA" id="ARBA00004651"/>
    </source>
</evidence>
<evidence type="ECO:0000259" key="9">
    <source>
        <dbReference type="PROSITE" id="PS50928"/>
    </source>
</evidence>
<feature type="domain" description="ABC transmembrane type-1" evidence="9">
    <location>
        <begin position="74"/>
        <end position="280"/>
    </location>
</feature>
<protein>
    <submittedName>
        <fullName evidence="10">ABC transporter permease</fullName>
    </submittedName>
</protein>
<evidence type="ECO:0000256" key="2">
    <source>
        <dbReference type="ARBA" id="ARBA00007069"/>
    </source>
</evidence>
<feature type="transmembrane region" description="Helical" evidence="8">
    <location>
        <begin position="259"/>
        <end position="279"/>
    </location>
</feature>
<keyword evidence="4" id="KW-1003">Cell membrane</keyword>
<dbReference type="SUPFAM" id="SSF161098">
    <property type="entry name" value="MetI-like"/>
    <property type="match status" value="1"/>
</dbReference>
<evidence type="ECO:0000256" key="4">
    <source>
        <dbReference type="ARBA" id="ARBA00022475"/>
    </source>
</evidence>
<comment type="subcellular location">
    <subcellularLocation>
        <location evidence="1 8">Cell membrane</location>
        <topology evidence="1 8">Multi-pass membrane protein</topology>
    </subcellularLocation>
</comment>
<evidence type="ECO:0000256" key="6">
    <source>
        <dbReference type="ARBA" id="ARBA00022989"/>
    </source>
</evidence>
<evidence type="ECO:0000256" key="3">
    <source>
        <dbReference type="ARBA" id="ARBA00022448"/>
    </source>
</evidence>
<dbReference type="Proteomes" id="UP001438953">
    <property type="component" value="Unassembled WGS sequence"/>
</dbReference>
<keyword evidence="5 8" id="KW-0812">Transmembrane</keyword>
<dbReference type="PROSITE" id="PS50928">
    <property type="entry name" value="ABC_TM1"/>
    <property type="match status" value="1"/>
</dbReference>
<dbReference type="Pfam" id="PF00528">
    <property type="entry name" value="BPD_transp_1"/>
    <property type="match status" value="1"/>
</dbReference>
<sequence>MMADPVPLKPRRRAGFRLANPRWSLPALIFLFTFFVAPLARNAWVSLSGEGATQSGIFDYYLRLFTDPFYLGVLLETLKVSVVTTLLCLLVGYPVSYFMVHYAGRWNTLIVFCLVAPLLTSIIMRTFGWQVLFARRGLVNTWAMDLGLIERPLNILDSPVSVYFGLVHVLCPFMVLSITAVLQGLDRRLEEAACVLGAGPWRSFRNVTWPLGLEGVLTGSILVFVLTNGMFLTMLLLGGGTVKTLALLVYQQFNLTQDVGFASAMGNVLLMMALLGLFVQSWIKRRSIV</sequence>
<dbReference type="PANTHER" id="PTHR42929">
    <property type="entry name" value="INNER MEMBRANE ABC TRANSPORTER PERMEASE PROTEIN YDCU-RELATED-RELATED"/>
    <property type="match status" value="1"/>
</dbReference>
<organism evidence="10 11">
    <name type="scientific">Thioclava kandeliae</name>
    <dbReference type="NCBI Taxonomy" id="3070818"/>
    <lineage>
        <taxon>Bacteria</taxon>
        <taxon>Pseudomonadati</taxon>
        <taxon>Pseudomonadota</taxon>
        <taxon>Alphaproteobacteria</taxon>
        <taxon>Rhodobacterales</taxon>
        <taxon>Paracoccaceae</taxon>
        <taxon>Thioclava</taxon>
    </lineage>
</organism>
<evidence type="ECO:0000256" key="5">
    <source>
        <dbReference type="ARBA" id="ARBA00022692"/>
    </source>
</evidence>
<dbReference type="Gene3D" id="1.10.3720.10">
    <property type="entry name" value="MetI-like"/>
    <property type="match status" value="1"/>
</dbReference>
<dbReference type="InterPro" id="IPR000515">
    <property type="entry name" value="MetI-like"/>
</dbReference>
<keyword evidence="7 8" id="KW-0472">Membrane</keyword>
<dbReference type="EMBL" id="JAYWLC010000024">
    <property type="protein sequence ID" value="MER5173674.1"/>
    <property type="molecule type" value="Genomic_DNA"/>
</dbReference>
<gene>
    <name evidence="10" type="ORF">VSX56_18065</name>
</gene>
<feature type="transmembrane region" description="Helical" evidence="8">
    <location>
        <begin position="160"/>
        <end position="182"/>
    </location>
</feature>
<name>A0ABV1SL96_9RHOB</name>
<feature type="transmembrane region" description="Helical" evidence="8">
    <location>
        <begin position="69"/>
        <end position="94"/>
    </location>
</feature>
<evidence type="ECO:0000313" key="11">
    <source>
        <dbReference type="Proteomes" id="UP001438953"/>
    </source>
</evidence>
<comment type="caution">
    <text evidence="10">The sequence shown here is derived from an EMBL/GenBank/DDBJ whole genome shotgun (WGS) entry which is preliminary data.</text>
</comment>
<feature type="transmembrane region" description="Helical" evidence="8">
    <location>
        <begin position="211"/>
        <end position="239"/>
    </location>
</feature>
<dbReference type="RefSeq" id="WP_350939021.1">
    <property type="nucleotide sequence ID" value="NZ_JAYWLC010000024.1"/>
</dbReference>
<reference evidence="10 11" key="2">
    <citation type="submission" date="2024-06" db="EMBL/GenBank/DDBJ databases">
        <title>Thioclava kandeliae sp. nov. from a rhizosphere soil sample of Kandelia candel in a mangrove.</title>
        <authorList>
            <person name="Mu T."/>
        </authorList>
    </citation>
    <scope>NUCLEOTIDE SEQUENCE [LARGE SCALE GENOMIC DNA]</scope>
    <source>
        <strain evidence="10 11">CPCC 100088</strain>
    </source>
</reference>
<dbReference type="PANTHER" id="PTHR42929:SF5">
    <property type="entry name" value="ABC TRANSPORTER PERMEASE PROTEIN"/>
    <property type="match status" value="1"/>
</dbReference>
<evidence type="ECO:0000256" key="7">
    <source>
        <dbReference type="ARBA" id="ARBA00023136"/>
    </source>
</evidence>
<keyword evidence="3 8" id="KW-0813">Transport</keyword>